<dbReference type="AlphaFoldDB" id="A0A517SF23"/>
<keyword evidence="3" id="KW-1185">Reference proteome</keyword>
<dbReference type="EMBL" id="CP036271">
    <property type="protein sequence ID" value="QDT54733.1"/>
    <property type="molecule type" value="Genomic_DNA"/>
</dbReference>
<dbReference type="InterPro" id="IPR011008">
    <property type="entry name" value="Dimeric_a/b-barrel"/>
</dbReference>
<organism evidence="2 3">
    <name type="scientific">Caulifigura coniformis</name>
    <dbReference type="NCBI Taxonomy" id="2527983"/>
    <lineage>
        <taxon>Bacteria</taxon>
        <taxon>Pseudomonadati</taxon>
        <taxon>Planctomycetota</taxon>
        <taxon>Planctomycetia</taxon>
        <taxon>Planctomycetales</taxon>
        <taxon>Planctomycetaceae</taxon>
        <taxon>Caulifigura</taxon>
    </lineage>
</organism>
<name>A0A517SF23_9PLAN</name>
<keyword evidence="2" id="KW-0503">Monooxygenase</keyword>
<proteinExistence type="predicted"/>
<feature type="domain" description="ABM" evidence="1">
    <location>
        <begin position="2"/>
        <end position="93"/>
    </location>
</feature>
<evidence type="ECO:0000313" key="2">
    <source>
        <dbReference type="EMBL" id="QDT54733.1"/>
    </source>
</evidence>
<dbReference type="PROSITE" id="PS51725">
    <property type="entry name" value="ABM"/>
    <property type="match status" value="1"/>
</dbReference>
<dbReference type="Gene3D" id="3.30.70.100">
    <property type="match status" value="1"/>
</dbReference>
<dbReference type="Pfam" id="PF03992">
    <property type="entry name" value="ABM"/>
    <property type="match status" value="1"/>
</dbReference>
<reference evidence="2 3" key="1">
    <citation type="submission" date="2019-02" db="EMBL/GenBank/DDBJ databases">
        <title>Deep-cultivation of Planctomycetes and their phenomic and genomic characterization uncovers novel biology.</title>
        <authorList>
            <person name="Wiegand S."/>
            <person name="Jogler M."/>
            <person name="Boedeker C."/>
            <person name="Pinto D."/>
            <person name="Vollmers J."/>
            <person name="Rivas-Marin E."/>
            <person name="Kohn T."/>
            <person name="Peeters S.H."/>
            <person name="Heuer A."/>
            <person name="Rast P."/>
            <person name="Oberbeckmann S."/>
            <person name="Bunk B."/>
            <person name="Jeske O."/>
            <person name="Meyerdierks A."/>
            <person name="Storesund J.E."/>
            <person name="Kallscheuer N."/>
            <person name="Luecker S."/>
            <person name="Lage O.M."/>
            <person name="Pohl T."/>
            <person name="Merkel B.J."/>
            <person name="Hornburger P."/>
            <person name="Mueller R.-W."/>
            <person name="Bruemmer F."/>
            <person name="Labrenz M."/>
            <person name="Spormann A.M."/>
            <person name="Op den Camp H."/>
            <person name="Overmann J."/>
            <person name="Amann R."/>
            <person name="Jetten M.S.M."/>
            <person name="Mascher T."/>
            <person name="Medema M.H."/>
            <person name="Devos D.P."/>
            <person name="Kaster A.-K."/>
            <person name="Ovreas L."/>
            <person name="Rohde M."/>
            <person name="Galperin M.Y."/>
            <person name="Jogler C."/>
        </authorList>
    </citation>
    <scope>NUCLEOTIDE SEQUENCE [LARGE SCALE GENOMIC DNA]</scope>
    <source>
        <strain evidence="2 3">Pan44</strain>
    </source>
</reference>
<evidence type="ECO:0000259" key="1">
    <source>
        <dbReference type="PROSITE" id="PS51725"/>
    </source>
</evidence>
<dbReference type="KEGG" id="ccos:Pan44_27690"/>
<evidence type="ECO:0000313" key="3">
    <source>
        <dbReference type="Proteomes" id="UP000315700"/>
    </source>
</evidence>
<dbReference type="Proteomes" id="UP000315700">
    <property type="component" value="Chromosome"/>
</dbReference>
<dbReference type="InterPro" id="IPR007138">
    <property type="entry name" value="ABM_dom"/>
</dbReference>
<protein>
    <submittedName>
        <fullName evidence="2">Antibiotic biosynthesis monooxygenase</fullName>
    </submittedName>
</protein>
<accession>A0A517SF23</accession>
<dbReference type="SUPFAM" id="SSF54909">
    <property type="entry name" value="Dimeric alpha+beta barrel"/>
    <property type="match status" value="1"/>
</dbReference>
<gene>
    <name evidence="2" type="ORF">Pan44_27690</name>
</gene>
<dbReference type="RefSeq" id="WP_145030568.1">
    <property type="nucleotide sequence ID" value="NZ_CP036271.1"/>
</dbReference>
<dbReference type="InParanoid" id="A0A517SF23"/>
<dbReference type="OrthoDB" id="5241825at2"/>
<sequence length="96" mass="10972">MICITVLLTARNEADVPKVKEHLAKHGALSRAEPGCLRFELYHSESDPRVFILNERWESEELLAQHRLAEGYTTIYVPHVLPLVDRVPHRCELVSG</sequence>
<dbReference type="GO" id="GO:0004497">
    <property type="term" value="F:monooxygenase activity"/>
    <property type="evidence" value="ECO:0007669"/>
    <property type="project" value="UniProtKB-KW"/>
</dbReference>
<keyword evidence="2" id="KW-0560">Oxidoreductase</keyword>